<comment type="caution">
    <text evidence="1">The sequence shown here is derived from an EMBL/GenBank/DDBJ whole genome shotgun (WGS) entry which is preliminary data.</text>
</comment>
<proteinExistence type="predicted"/>
<evidence type="ECO:0000313" key="1">
    <source>
        <dbReference type="EMBL" id="PHV65498.1"/>
    </source>
</evidence>
<dbReference type="InterPro" id="IPR029058">
    <property type="entry name" value="AB_hydrolase_fold"/>
</dbReference>
<name>A0A2G3PI62_WILMA</name>
<reference evidence="1 2" key="1">
    <citation type="submission" date="2017-10" db="EMBL/GenBank/DDBJ databases">
        <title>The draft genome sequence of Williamsia sp. BULT 1.1 isolated from the semi-arid grassland soils from South Africa.</title>
        <authorList>
            <person name="Kabwe M.H."/>
            <person name="Govender N."/>
            <person name="Mutseka Lunga P."/>
            <person name="Vikram S."/>
            <person name="Makhalanyane T.P."/>
        </authorList>
    </citation>
    <scope>NUCLEOTIDE SEQUENCE [LARGE SCALE GENOMIC DNA]</scope>
    <source>
        <strain evidence="1 2">BULT 1.1</strain>
    </source>
</reference>
<dbReference type="Proteomes" id="UP000225108">
    <property type="component" value="Unassembled WGS sequence"/>
</dbReference>
<protein>
    <submittedName>
        <fullName evidence="1">Alpha/beta hydrolase</fullName>
    </submittedName>
</protein>
<dbReference type="Gene3D" id="3.40.50.1820">
    <property type="entry name" value="alpha/beta hydrolase"/>
    <property type="match status" value="1"/>
</dbReference>
<dbReference type="Pfam" id="PF09752">
    <property type="entry name" value="ABHD18"/>
    <property type="match status" value="1"/>
</dbReference>
<dbReference type="AlphaFoldDB" id="A0A2G3PI62"/>
<organism evidence="1 2">
    <name type="scientific">Williamsia marianensis</name>
    <dbReference type="NCBI Taxonomy" id="85044"/>
    <lineage>
        <taxon>Bacteria</taxon>
        <taxon>Bacillati</taxon>
        <taxon>Actinomycetota</taxon>
        <taxon>Actinomycetes</taxon>
        <taxon>Mycobacteriales</taxon>
        <taxon>Nocardiaceae</taxon>
        <taxon>Williamsia</taxon>
    </lineage>
</organism>
<accession>A0A2G3PI62</accession>
<dbReference type="GO" id="GO:0016787">
    <property type="term" value="F:hydrolase activity"/>
    <property type="evidence" value="ECO:0007669"/>
    <property type="project" value="UniProtKB-KW"/>
</dbReference>
<dbReference type="PANTHER" id="PTHR13617:SF14">
    <property type="entry name" value="PROTEIN ABHD18"/>
    <property type="match status" value="1"/>
</dbReference>
<gene>
    <name evidence="1" type="ORF">CSW57_17225</name>
</gene>
<dbReference type="PANTHER" id="PTHR13617">
    <property type="entry name" value="PROTEIN ABHD18"/>
    <property type="match status" value="1"/>
</dbReference>
<sequence>MTATPGPDRGRWQNRFDSSLTRMSLLAEVLPRAVLSSRSASHRAAATGIPPSAFGVRQVGETALDEFFIAGFSLLRAVPDEDDIRANVDRCALVGSRLRALPMHEANPDPPELRIQRSIRRKLGPVAYERLDYASPDPHPLLLSGDKTKTAATVRVLEHRERGHPWLLWIHGAGQGRIDDLMSLRAAFLHEELGYNVVFPVLPGHGLRRSKGVTFPGFDPMANVALTARGIAEVRALVRWMHAQDPTPITVGGISLGGPVAAIVAGLEPQVQSVIAVVPMLDLHATMAHHLLRGGDRGRAIADLLRSDPVQDVTSVVDPLRVVPHAQADRRLVVAALNDRVTSVAAAERLHAHWSGPVHWYPGGHIGGVMSSAVRAAITDFASAQT</sequence>
<dbReference type="EMBL" id="PEBD01000010">
    <property type="protein sequence ID" value="PHV65498.1"/>
    <property type="molecule type" value="Genomic_DNA"/>
</dbReference>
<dbReference type="RefSeq" id="WP_099383881.1">
    <property type="nucleotide sequence ID" value="NZ_PEBD01000010.1"/>
</dbReference>
<evidence type="ECO:0000313" key="2">
    <source>
        <dbReference type="Proteomes" id="UP000225108"/>
    </source>
</evidence>
<dbReference type="InterPro" id="IPR019149">
    <property type="entry name" value="ABHD18"/>
</dbReference>
<dbReference type="SUPFAM" id="SSF53474">
    <property type="entry name" value="alpha/beta-Hydrolases"/>
    <property type="match status" value="1"/>
</dbReference>
<keyword evidence="1" id="KW-0378">Hydrolase</keyword>